<evidence type="ECO:0000256" key="1">
    <source>
        <dbReference type="SAM" id="SignalP"/>
    </source>
</evidence>
<organism evidence="2 3">
    <name type="scientific">Pseudomonas veronii</name>
    <dbReference type="NCBI Taxonomy" id="76761"/>
    <lineage>
        <taxon>Bacteria</taxon>
        <taxon>Pseudomonadati</taxon>
        <taxon>Pseudomonadota</taxon>
        <taxon>Gammaproteobacteria</taxon>
        <taxon>Pseudomonadales</taxon>
        <taxon>Pseudomonadaceae</taxon>
        <taxon>Pseudomonas</taxon>
    </lineage>
</organism>
<evidence type="ECO:0000313" key="3">
    <source>
        <dbReference type="Proteomes" id="UP000537729"/>
    </source>
</evidence>
<dbReference type="AlphaFoldDB" id="A0A7Y1ACP2"/>
<reference evidence="2 3" key="1">
    <citation type="journal article" date="2020" name="Front. Microbiol.">
        <title>Genetic Organization of the aprX-lipA2 Operon Affects the Proteolytic Potential of Pseudomonas Species in Milk.</title>
        <authorList>
            <person name="Maier C."/>
            <person name="Huptas C."/>
            <person name="von Neubeck M."/>
            <person name="Scherer S."/>
            <person name="Wenning M."/>
            <person name="Lucking G."/>
        </authorList>
    </citation>
    <scope>NUCLEOTIDE SEQUENCE [LARGE SCALE GENOMIC DNA]</scope>
    <source>
        <strain evidence="2 3">DSM 16272</strain>
    </source>
</reference>
<sequence length="119" mass="13030">MKTITKLLVAASISAVLAGCGGDDSPVVKSKTIDDVGRFIEKSDQLTPQQKKDLSAAVPNLMNEWVIKHGFNEDIKKDLGAYFDGMHVNEIIKKGGTELDRDKKAEAEGIAINYRAKRI</sequence>
<dbReference type="PROSITE" id="PS51257">
    <property type="entry name" value="PROKAR_LIPOPROTEIN"/>
    <property type="match status" value="1"/>
</dbReference>
<gene>
    <name evidence="2" type="ORF">HBO38_33850</name>
</gene>
<keyword evidence="1" id="KW-0732">Signal</keyword>
<dbReference type="RefSeq" id="WP_169886478.1">
    <property type="nucleotide sequence ID" value="NZ_JAAQWG010000090.1"/>
</dbReference>
<feature type="chain" id="PRO_5031523979" description="Lipoprotein" evidence="1">
    <location>
        <begin position="19"/>
        <end position="119"/>
    </location>
</feature>
<dbReference type="EMBL" id="JAAQWG010000090">
    <property type="protein sequence ID" value="NMY13323.1"/>
    <property type="molecule type" value="Genomic_DNA"/>
</dbReference>
<accession>A0A7Y1ACP2</accession>
<evidence type="ECO:0000313" key="2">
    <source>
        <dbReference type="EMBL" id="NMY13323.1"/>
    </source>
</evidence>
<feature type="signal peptide" evidence="1">
    <location>
        <begin position="1"/>
        <end position="18"/>
    </location>
</feature>
<protein>
    <recommendedName>
        <fullName evidence="4">Lipoprotein</fullName>
    </recommendedName>
</protein>
<dbReference type="Proteomes" id="UP000537729">
    <property type="component" value="Unassembled WGS sequence"/>
</dbReference>
<evidence type="ECO:0008006" key="4">
    <source>
        <dbReference type="Google" id="ProtNLM"/>
    </source>
</evidence>
<name>A0A7Y1ACP2_PSEVE</name>
<proteinExistence type="predicted"/>
<comment type="caution">
    <text evidence="2">The sequence shown here is derived from an EMBL/GenBank/DDBJ whole genome shotgun (WGS) entry which is preliminary data.</text>
</comment>